<dbReference type="InterPro" id="IPR029063">
    <property type="entry name" value="SAM-dependent_MTases_sf"/>
</dbReference>
<dbReference type="Pfam" id="PF13489">
    <property type="entry name" value="Methyltransf_23"/>
    <property type="match status" value="1"/>
</dbReference>
<feature type="transmembrane region" description="Helical" evidence="6">
    <location>
        <begin position="689"/>
        <end position="708"/>
    </location>
</feature>
<dbReference type="OrthoDB" id="9780358at2"/>
<keyword evidence="2" id="KW-1003">Cell membrane</keyword>
<dbReference type="SUPFAM" id="SSF53335">
    <property type="entry name" value="S-adenosyl-L-methionine-dependent methyltransferases"/>
    <property type="match status" value="1"/>
</dbReference>
<dbReference type="SUPFAM" id="SSF82866">
    <property type="entry name" value="Multidrug efflux transporter AcrB transmembrane domain"/>
    <property type="match status" value="2"/>
</dbReference>
<evidence type="ECO:0000256" key="4">
    <source>
        <dbReference type="ARBA" id="ARBA00022989"/>
    </source>
</evidence>
<evidence type="ECO:0000256" key="2">
    <source>
        <dbReference type="ARBA" id="ARBA00022475"/>
    </source>
</evidence>
<dbReference type="PANTHER" id="PTHR33406:SF13">
    <property type="entry name" value="MEMBRANE PROTEIN YDFJ"/>
    <property type="match status" value="1"/>
</dbReference>
<comment type="subcellular location">
    <subcellularLocation>
        <location evidence="1">Cell membrane</location>
        <topology evidence="1">Multi-pass membrane protein</topology>
    </subcellularLocation>
</comment>
<evidence type="ECO:0000313" key="9">
    <source>
        <dbReference type="Proteomes" id="UP000198744"/>
    </source>
</evidence>
<keyword evidence="5 6" id="KW-0472">Membrane</keyword>
<feature type="transmembrane region" description="Helical" evidence="6">
    <location>
        <begin position="296"/>
        <end position="317"/>
    </location>
</feature>
<dbReference type="AlphaFoldDB" id="A0A1H7YB83"/>
<evidence type="ECO:0000256" key="6">
    <source>
        <dbReference type="SAM" id="Phobius"/>
    </source>
</evidence>
<feature type="transmembrane region" description="Helical" evidence="6">
    <location>
        <begin position="665"/>
        <end position="682"/>
    </location>
</feature>
<dbReference type="GO" id="GO:0005886">
    <property type="term" value="C:plasma membrane"/>
    <property type="evidence" value="ECO:0007669"/>
    <property type="project" value="UniProtKB-SubCell"/>
</dbReference>
<feature type="transmembrane region" description="Helical" evidence="6">
    <location>
        <begin position="323"/>
        <end position="345"/>
    </location>
</feature>
<feature type="transmembrane region" description="Helical" evidence="6">
    <location>
        <begin position="273"/>
        <end position="289"/>
    </location>
</feature>
<dbReference type="Gene3D" id="1.20.1640.10">
    <property type="entry name" value="Multidrug efflux transporter AcrB transmembrane domain"/>
    <property type="match status" value="2"/>
</dbReference>
<gene>
    <name evidence="8" type="ORF">SAMN04489760_11557</name>
</gene>
<feature type="transmembrane region" description="Helical" evidence="6">
    <location>
        <begin position="748"/>
        <end position="771"/>
    </location>
</feature>
<evidence type="ECO:0000256" key="3">
    <source>
        <dbReference type="ARBA" id="ARBA00022692"/>
    </source>
</evidence>
<dbReference type="PANTHER" id="PTHR33406">
    <property type="entry name" value="MEMBRANE PROTEIN MJ1562-RELATED"/>
    <property type="match status" value="1"/>
</dbReference>
<feature type="transmembrane region" description="Helical" evidence="6">
    <location>
        <begin position="434"/>
        <end position="457"/>
    </location>
</feature>
<dbReference type="RefSeq" id="WP_093883728.1">
    <property type="nucleotide sequence ID" value="NZ_FOBS01000015.1"/>
</dbReference>
<name>A0A1H7YB83_9BACT</name>
<sequence length="1034" mass="113857">MRKISRFLKRYPVRWPLLFLVVALLLGVLVYETFFLKVETDILKSLPTHDPVLADARAVIRHLPFQDRVVIDVTSSGENREVLVEGAAFIEKRLKESGLFKEVGLGPMSSLFPELSGYVVDSLPVLFDQETLRKEVLPLLEPGRIRETLTESMERLQGLEGIGQAVLIARDPLGLRNLILAKLAHLAPSTKADLYHGQLIAPDGRHVLLLAQLAGSATSTEFTRAIPPLLERIQGDLNARFASSGTAFTLTPVGAYRAALDNESIAKGDTRKAIWLTVFGISLLLVLSFPRPLIGLLALVPSTVGAVGSLLVCSFFFDSLSLLAVGFGGAILAFTVDLGIAYLLFLDRPCETYGKRAAREVRSAEILAVLTTVGGFLLLLLSDFQILAQIGLFSAVGVFIALLFVAFIFPRLFPVMPPAGRGGHPGLIRAVDGAALSGGMWKAGLALIFAGAMAFLARPEYRIDLQAMNSMTSETHKAEKAVQATWGDMSRKVYLLLEGKTGEDLQKQSDRLSDVLAEEVRAGRLSSAFLPSTLFPGEILRSRNLEAWRTFWSRERVDALRAELGRAGQELGFASDAFAPFLKRLNEAPAGPGPIPDKYYPLLGFVPVSENGSRWVQVSPATPGPGYDAAFLAEQCRKAANVRIFDAGLFNDRLGAILASLFQEIAWIAGIGIVLVVFFFFLDWRLSLMVLAPVAFALVSTLGTLKLIGHPLDIPGIMLWVVILGMGIDYGIYYVCSYQRYRDERHPFMSLIRLAIFLSAATTLVGFGVLALADHVVLKSIGLVSLLGIGYSLIGTFTILPPLTRRFIVPPRRDRETVAAGSRRHLQRTVRRYRFLETYARMFARFKILCDPMFPRLAGLVSSPERIVDIGTGYGVPAAWLLELYPEARVYGLDPDEERVRVASWAIGDRGTAETGRAPDLPHLPEPPDTALMLDMIHLLSDGDLKLTLQRLFASLKPGGRLIVRVTVPSEKAPPWERMIEDRIRLRFQGLKPWYRSIEEMRRHLAEAGFAVLLQEPTAPGREGIWFVAEKESG</sequence>
<dbReference type="Gene3D" id="3.40.50.150">
    <property type="entry name" value="Vaccinia Virus protein VP39"/>
    <property type="match status" value="1"/>
</dbReference>
<reference evidence="8 9" key="1">
    <citation type="submission" date="2016-10" db="EMBL/GenBank/DDBJ databases">
        <authorList>
            <person name="de Groot N.N."/>
        </authorList>
    </citation>
    <scope>NUCLEOTIDE SEQUENCE [LARGE SCALE GENOMIC DNA]</scope>
    <source>
        <strain evidence="8 9">DSM 8423</strain>
    </source>
</reference>
<dbReference type="InterPro" id="IPR004869">
    <property type="entry name" value="MMPL_dom"/>
</dbReference>
<organism evidence="8 9">
    <name type="scientific">Syntrophus gentianae</name>
    <dbReference type="NCBI Taxonomy" id="43775"/>
    <lineage>
        <taxon>Bacteria</taxon>
        <taxon>Pseudomonadati</taxon>
        <taxon>Thermodesulfobacteriota</taxon>
        <taxon>Syntrophia</taxon>
        <taxon>Syntrophales</taxon>
        <taxon>Syntrophaceae</taxon>
        <taxon>Syntrophus</taxon>
    </lineage>
</organism>
<evidence type="ECO:0000259" key="7">
    <source>
        <dbReference type="Pfam" id="PF03176"/>
    </source>
</evidence>
<feature type="domain" description="Membrane transport protein MMPL" evidence="7">
    <location>
        <begin position="185"/>
        <end position="412"/>
    </location>
</feature>
<evidence type="ECO:0000256" key="1">
    <source>
        <dbReference type="ARBA" id="ARBA00004651"/>
    </source>
</evidence>
<evidence type="ECO:0000313" key="8">
    <source>
        <dbReference type="EMBL" id="SEM43486.1"/>
    </source>
</evidence>
<dbReference type="CDD" id="cd02440">
    <property type="entry name" value="AdoMet_MTases"/>
    <property type="match status" value="1"/>
</dbReference>
<keyword evidence="3 6" id="KW-0812">Transmembrane</keyword>
<dbReference type="STRING" id="43775.SAMN04489760_11557"/>
<accession>A0A1H7YB83</accession>
<dbReference type="InterPro" id="IPR050545">
    <property type="entry name" value="Mycobact_MmpL"/>
</dbReference>
<feature type="transmembrane region" description="Helical" evidence="6">
    <location>
        <begin position="366"/>
        <end position="386"/>
    </location>
</feature>
<dbReference type="EMBL" id="FOBS01000015">
    <property type="protein sequence ID" value="SEM43486.1"/>
    <property type="molecule type" value="Genomic_DNA"/>
</dbReference>
<feature type="transmembrane region" description="Helical" evidence="6">
    <location>
        <begin position="783"/>
        <end position="803"/>
    </location>
</feature>
<keyword evidence="9" id="KW-1185">Reference proteome</keyword>
<proteinExistence type="predicted"/>
<dbReference type="Proteomes" id="UP000198744">
    <property type="component" value="Unassembled WGS sequence"/>
</dbReference>
<evidence type="ECO:0000256" key="5">
    <source>
        <dbReference type="ARBA" id="ARBA00023136"/>
    </source>
</evidence>
<protein>
    <submittedName>
        <fullName evidence="8">Predicted exporter</fullName>
    </submittedName>
</protein>
<dbReference type="Pfam" id="PF03176">
    <property type="entry name" value="MMPL"/>
    <property type="match status" value="1"/>
</dbReference>
<feature type="transmembrane region" description="Helical" evidence="6">
    <location>
        <begin position="714"/>
        <end position="736"/>
    </location>
</feature>
<keyword evidence="4 6" id="KW-1133">Transmembrane helix</keyword>
<feature type="transmembrane region" description="Helical" evidence="6">
    <location>
        <begin position="392"/>
        <end position="413"/>
    </location>
</feature>